<dbReference type="PANTHER" id="PTHR46599:SF3">
    <property type="entry name" value="PIGGYBAC TRANSPOSABLE ELEMENT-DERIVED PROTEIN 4"/>
    <property type="match status" value="1"/>
</dbReference>
<protein>
    <recommendedName>
        <fullName evidence="1">PiggyBac transposable element-derived protein domain-containing protein</fullName>
    </recommendedName>
</protein>
<feature type="non-terminal residue" evidence="2">
    <location>
        <position position="344"/>
    </location>
</feature>
<feature type="domain" description="PiggyBac transposable element-derived protein" evidence="1">
    <location>
        <begin position="211"/>
        <end position="344"/>
    </location>
</feature>
<dbReference type="AlphaFoldDB" id="A0ABD0LHA3"/>
<evidence type="ECO:0000313" key="3">
    <source>
        <dbReference type="Proteomes" id="UP001519460"/>
    </source>
</evidence>
<comment type="caution">
    <text evidence="2">The sequence shown here is derived from an EMBL/GenBank/DDBJ whole genome shotgun (WGS) entry which is preliminary data.</text>
</comment>
<feature type="non-terminal residue" evidence="2">
    <location>
        <position position="1"/>
    </location>
</feature>
<dbReference type="EMBL" id="JACVVK020000048">
    <property type="protein sequence ID" value="KAK7498830.1"/>
    <property type="molecule type" value="Genomic_DNA"/>
</dbReference>
<gene>
    <name evidence="2" type="ORF">BaRGS_00009922</name>
</gene>
<dbReference type="InterPro" id="IPR029526">
    <property type="entry name" value="PGBD"/>
</dbReference>
<accession>A0ABD0LHA3</accession>
<proteinExistence type="predicted"/>
<evidence type="ECO:0000259" key="1">
    <source>
        <dbReference type="Pfam" id="PF13843"/>
    </source>
</evidence>
<evidence type="ECO:0000313" key="2">
    <source>
        <dbReference type="EMBL" id="KAK7498830.1"/>
    </source>
</evidence>
<dbReference type="PANTHER" id="PTHR46599">
    <property type="entry name" value="PIGGYBAC TRANSPOSABLE ELEMENT-DERIVED PROTEIN 4"/>
    <property type="match status" value="1"/>
</dbReference>
<keyword evidence="3" id="KW-1185">Reference proteome</keyword>
<organism evidence="2 3">
    <name type="scientific">Batillaria attramentaria</name>
    <dbReference type="NCBI Taxonomy" id="370345"/>
    <lineage>
        <taxon>Eukaryota</taxon>
        <taxon>Metazoa</taxon>
        <taxon>Spiralia</taxon>
        <taxon>Lophotrochozoa</taxon>
        <taxon>Mollusca</taxon>
        <taxon>Gastropoda</taxon>
        <taxon>Caenogastropoda</taxon>
        <taxon>Sorbeoconcha</taxon>
        <taxon>Cerithioidea</taxon>
        <taxon>Batillariidae</taxon>
        <taxon>Batillaria</taxon>
    </lineage>
</organism>
<name>A0ABD0LHA3_9CAEN</name>
<sequence>FIFKRYIPLKGARFGIKIYLACESNGGVQGSGGYCYRFKVYAGKDDPLNEVTSALNNKNTLVSGTVRENQVILQQLHGVQLNHGSFSALGGESKIIATKYHMTKSAIFFHSTAWFEKQRSAMAELDDPVSDGSDFELDYDAELEEVADIELFDDVEHIAAQIFGDGDEEELDFAGFLGGWVTDPANFQPRQVRDYRRQCQVNANLPENPKPVDFFYLFWDDTMWRRLLVETNRYHDQQVRQKGVAPSAPTWKPITNEEMKTFIGLILMMGIIRLPQRNDYWRIGEDCWLAHTNFNKAMSRNRFNDIWRYLHTQDNMAPAGEDRLIKLRWFLNRLCDKYQHVYTP</sequence>
<dbReference type="Pfam" id="PF13843">
    <property type="entry name" value="DDE_Tnp_1_7"/>
    <property type="match status" value="1"/>
</dbReference>
<reference evidence="2 3" key="1">
    <citation type="journal article" date="2023" name="Sci. Data">
        <title>Genome assembly of the Korean intertidal mud-creeper Batillaria attramentaria.</title>
        <authorList>
            <person name="Patra A.K."/>
            <person name="Ho P.T."/>
            <person name="Jun S."/>
            <person name="Lee S.J."/>
            <person name="Kim Y."/>
            <person name="Won Y.J."/>
        </authorList>
    </citation>
    <scope>NUCLEOTIDE SEQUENCE [LARGE SCALE GENOMIC DNA]</scope>
    <source>
        <strain evidence="2">Wonlab-2016</strain>
    </source>
</reference>
<dbReference type="Proteomes" id="UP001519460">
    <property type="component" value="Unassembled WGS sequence"/>
</dbReference>